<proteinExistence type="predicted"/>
<evidence type="ECO:0000256" key="1">
    <source>
        <dbReference type="SAM" id="MobiDB-lite"/>
    </source>
</evidence>
<accession>A0ABR4HYY0</accession>
<comment type="caution">
    <text evidence="2">The sequence shown here is derived from an EMBL/GenBank/DDBJ whole genome shotgun (WGS) entry which is preliminary data.</text>
</comment>
<reference evidence="2 3" key="1">
    <citation type="submission" date="2024-07" db="EMBL/GenBank/DDBJ databases">
        <title>Section-level genome sequencing and comparative genomics of Aspergillus sections Usti and Cavernicolus.</title>
        <authorList>
            <consortium name="Lawrence Berkeley National Laboratory"/>
            <person name="Nybo J.L."/>
            <person name="Vesth T.C."/>
            <person name="Theobald S."/>
            <person name="Frisvad J.C."/>
            <person name="Larsen T.O."/>
            <person name="Kjaerboelling I."/>
            <person name="Rothschild-Mancinelli K."/>
            <person name="Lyhne E.K."/>
            <person name="Kogle M.E."/>
            <person name="Barry K."/>
            <person name="Clum A."/>
            <person name="Na H."/>
            <person name="Ledsgaard L."/>
            <person name="Lin J."/>
            <person name="Lipzen A."/>
            <person name="Kuo A."/>
            <person name="Riley R."/>
            <person name="Mondo S."/>
            <person name="Labutti K."/>
            <person name="Haridas S."/>
            <person name="Pangalinan J."/>
            <person name="Salamov A.A."/>
            <person name="Simmons B.A."/>
            <person name="Magnuson J.K."/>
            <person name="Chen J."/>
            <person name="Drula E."/>
            <person name="Henrissat B."/>
            <person name="Wiebenga A."/>
            <person name="Lubbers R.J."/>
            <person name="Gomes A.C."/>
            <person name="Makela M.R."/>
            <person name="Stajich J."/>
            <person name="Grigoriev I.V."/>
            <person name="Mortensen U.H."/>
            <person name="De Vries R.P."/>
            <person name="Baker S.E."/>
            <person name="Andersen M.R."/>
        </authorList>
    </citation>
    <scope>NUCLEOTIDE SEQUENCE [LARGE SCALE GENOMIC DNA]</scope>
    <source>
        <strain evidence="2 3">CBS 588.65</strain>
    </source>
</reference>
<dbReference type="EMBL" id="JBFXLT010000007">
    <property type="protein sequence ID" value="KAL2820289.1"/>
    <property type="molecule type" value="Genomic_DNA"/>
</dbReference>
<protein>
    <submittedName>
        <fullName evidence="2">Uncharacterized protein</fullName>
    </submittedName>
</protein>
<evidence type="ECO:0000313" key="2">
    <source>
        <dbReference type="EMBL" id="KAL2820289.1"/>
    </source>
</evidence>
<evidence type="ECO:0000313" key="3">
    <source>
        <dbReference type="Proteomes" id="UP001610334"/>
    </source>
</evidence>
<feature type="region of interest" description="Disordered" evidence="1">
    <location>
        <begin position="1"/>
        <end position="75"/>
    </location>
</feature>
<name>A0ABR4HYY0_9EURO</name>
<dbReference type="Proteomes" id="UP001610334">
    <property type="component" value="Unassembled WGS sequence"/>
</dbReference>
<feature type="compositionally biased region" description="Polar residues" evidence="1">
    <location>
        <begin position="1"/>
        <end position="27"/>
    </location>
</feature>
<gene>
    <name evidence="2" type="ORF">BJX63DRAFT_310481</name>
</gene>
<organism evidence="2 3">
    <name type="scientific">Aspergillus granulosus</name>
    <dbReference type="NCBI Taxonomy" id="176169"/>
    <lineage>
        <taxon>Eukaryota</taxon>
        <taxon>Fungi</taxon>
        <taxon>Dikarya</taxon>
        <taxon>Ascomycota</taxon>
        <taxon>Pezizomycotina</taxon>
        <taxon>Eurotiomycetes</taxon>
        <taxon>Eurotiomycetidae</taxon>
        <taxon>Eurotiales</taxon>
        <taxon>Aspergillaceae</taxon>
        <taxon>Aspergillus</taxon>
        <taxon>Aspergillus subgen. Nidulantes</taxon>
    </lineage>
</organism>
<sequence>MPSTTDTPPARFSRNTARFSSRSSNTAVRPRRRLESGSGLTKRFPGRSSTTRRHFPLGDYQSMVKGNWGRPKGWL</sequence>
<keyword evidence="3" id="KW-1185">Reference proteome</keyword>